<accession>A0ABW7IR00</accession>
<evidence type="ECO:0000313" key="6">
    <source>
        <dbReference type="EMBL" id="MFH0264008.1"/>
    </source>
</evidence>
<dbReference type="PANTHER" id="PTHR42790:SF4">
    <property type="entry name" value="VALINE--PYRUVATE AMINOTRANSFERASE"/>
    <property type="match status" value="1"/>
</dbReference>
<keyword evidence="4" id="KW-0663">Pyridoxal phosphate</keyword>
<dbReference type="Gene3D" id="3.40.640.10">
    <property type="entry name" value="Type I PLP-dependent aspartate aminotransferase-like (Major domain)"/>
    <property type="match status" value="1"/>
</dbReference>
<dbReference type="InterPro" id="IPR050859">
    <property type="entry name" value="Class-I_PLP-dep_aminotransf"/>
</dbReference>
<dbReference type="Pfam" id="PF00155">
    <property type="entry name" value="Aminotran_1_2"/>
    <property type="match status" value="1"/>
</dbReference>
<keyword evidence="7" id="KW-1185">Reference proteome</keyword>
<comment type="caution">
    <text evidence="6">The sequence shown here is derived from an EMBL/GenBank/DDBJ whole genome shotgun (WGS) entry which is preliminary data.</text>
</comment>
<name>A0ABW7IR00_9VIBR</name>
<dbReference type="Proteomes" id="UP001607151">
    <property type="component" value="Unassembled WGS sequence"/>
</dbReference>
<feature type="domain" description="Aminotransferase class I/classII large" evidence="5">
    <location>
        <begin position="67"/>
        <end position="407"/>
    </location>
</feature>
<dbReference type="InterPro" id="IPR015421">
    <property type="entry name" value="PyrdxlP-dep_Trfase_major"/>
</dbReference>
<dbReference type="PANTHER" id="PTHR42790">
    <property type="entry name" value="AMINOTRANSFERASE"/>
    <property type="match status" value="1"/>
</dbReference>
<reference evidence="6 7" key="1">
    <citation type="submission" date="2024-10" db="EMBL/GenBank/DDBJ databases">
        <authorList>
            <person name="Yibar A."/>
            <person name="Saticioglu I.B."/>
            <person name="Duman M."/>
            <person name="Ajmi N."/>
            <person name="Gurler F."/>
            <person name="Ay H."/>
            <person name="Onuk E."/>
            <person name="Guler S."/>
            <person name="Romalde J.L."/>
        </authorList>
    </citation>
    <scope>NUCLEOTIDE SEQUENCE [LARGE SCALE GENOMIC DNA]</scope>
    <source>
        <strain evidence="6 7">14-MA-B</strain>
    </source>
</reference>
<evidence type="ECO:0000259" key="5">
    <source>
        <dbReference type="Pfam" id="PF00155"/>
    </source>
</evidence>
<keyword evidence="3 6" id="KW-0808">Transferase</keyword>
<evidence type="ECO:0000256" key="4">
    <source>
        <dbReference type="ARBA" id="ARBA00022898"/>
    </source>
</evidence>
<organism evidence="6 7">
    <name type="scientific">Vibrio rumoiensis</name>
    <dbReference type="NCBI Taxonomy" id="76258"/>
    <lineage>
        <taxon>Bacteria</taxon>
        <taxon>Pseudomonadati</taxon>
        <taxon>Pseudomonadota</taxon>
        <taxon>Gammaproteobacteria</taxon>
        <taxon>Vibrionales</taxon>
        <taxon>Vibrionaceae</taxon>
        <taxon>Vibrio</taxon>
    </lineage>
</organism>
<evidence type="ECO:0000256" key="2">
    <source>
        <dbReference type="ARBA" id="ARBA00022576"/>
    </source>
</evidence>
<comment type="cofactor">
    <cofactor evidence="1">
        <name>pyridoxal 5'-phosphate</name>
        <dbReference type="ChEBI" id="CHEBI:597326"/>
    </cofactor>
</comment>
<dbReference type="InterPro" id="IPR015424">
    <property type="entry name" value="PyrdxlP-dep_Trfase"/>
</dbReference>
<protein>
    <submittedName>
        <fullName evidence="6">Valine--pyruvate transaminase</fullName>
        <ecNumber evidence="6">2.6.1.66</ecNumber>
    </submittedName>
</protein>
<dbReference type="EC" id="2.6.1.66" evidence="6"/>
<dbReference type="NCBIfam" id="NF006967">
    <property type="entry name" value="PRK09440.1-5"/>
    <property type="match status" value="1"/>
</dbReference>
<dbReference type="EMBL" id="JBIHSN010000002">
    <property type="protein sequence ID" value="MFH0264008.1"/>
    <property type="molecule type" value="Genomic_DNA"/>
</dbReference>
<dbReference type="GO" id="GO:0009042">
    <property type="term" value="F:valine-pyruvate transaminase activity"/>
    <property type="evidence" value="ECO:0007669"/>
    <property type="project" value="UniProtKB-EC"/>
</dbReference>
<evidence type="ECO:0000313" key="7">
    <source>
        <dbReference type="Proteomes" id="UP001607151"/>
    </source>
</evidence>
<gene>
    <name evidence="6" type="ORF">ACGRQ9_00395</name>
</gene>
<dbReference type="RefSeq" id="WP_394607024.1">
    <property type="nucleotide sequence ID" value="NZ_JBIHSN010000002.1"/>
</dbReference>
<evidence type="ECO:0000256" key="3">
    <source>
        <dbReference type="ARBA" id="ARBA00022679"/>
    </source>
</evidence>
<dbReference type="NCBIfam" id="NF006966">
    <property type="entry name" value="PRK09440.1-4"/>
    <property type="match status" value="1"/>
</dbReference>
<sequence length="420" mass="47167">MQFSQFGDKFNRYSGITQLMDDLNDGLRTPGAIMLGGGNPAAIPQMLDYFKQASCEMLNNGELIAAMTNYDGPQGKNVFIQALADLLQQTYGWDISPKNISLTNGSQSAFFSLFNLFAGHQADGSHKKILLPLAPEYIGYSDAGIDEDIFVSYHPEIELLDNRMFKYHVDFDQVHIDDSVAAICASRPTNPTGNVLTDEEVRKLDKLARDNNIPLIIDNAYGTPFPNIIFEEVTPFWNDNTILCMSLSKLGLPGVRCGIVIASEAMTQAMTNVNGIINLAPCSIGPAIATHMIKQGDLLPLSENVIKPYYQRKAQHAVELLQSAIPDSRFKIHKPEGAIFLWLWFDELPITTMELYQRLKARGVLIVPGEYFFFGQQDKDEKWDHAHQCLRMNYVQNEQDMQRGIEIIAEEVNKTYQLSN</sequence>
<evidence type="ECO:0000256" key="1">
    <source>
        <dbReference type="ARBA" id="ARBA00001933"/>
    </source>
</evidence>
<dbReference type="NCBIfam" id="NF006964">
    <property type="entry name" value="PRK09440.1-2"/>
    <property type="match status" value="1"/>
</dbReference>
<dbReference type="CDD" id="cd00609">
    <property type="entry name" value="AAT_like"/>
    <property type="match status" value="1"/>
</dbReference>
<keyword evidence="2 6" id="KW-0032">Aminotransferase</keyword>
<proteinExistence type="predicted"/>
<dbReference type="SUPFAM" id="SSF53383">
    <property type="entry name" value="PLP-dependent transferases"/>
    <property type="match status" value="1"/>
</dbReference>
<dbReference type="InterPro" id="IPR004839">
    <property type="entry name" value="Aminotransferase_I/II_large"/>
</dbReference>